<comment type="caution">
    <text evidence="1">The sequence shown here is derived from an EMBL/GenBank/DDBJ whole genome shotgun (WGS) entry which is preliminary data.</text>
</comment>
<feature type="non-terminal residue" evidence="1">
    <location>
        <position position="8"/>
    </location>
</feature>
<evidence type="ECO:0000313" key="1">
    <source>
        <dbReference type="EMBL" id="CAF1561136.1"/>
    </source>
</evidence>
<dbReference type="Proteomes" id="UP000663854">
    <property type="component" value="Unassembled WGS sequence"/>
</dbReference>
<organism evidence="1 5">
    <name type="scientific">Rotaria sordida</name>
    <dbReference type="NCBI Taxonomy" id="392033"/>
    <lineage>
        <taxon>Eukaryota</taxon>
        <taxon>Metazoa</taxon>
        <taxon>Spiralia</taxon>
        <taxon>Gnathifera</taxon>
        <taxon>Rotifera</taxon>
        <taxon>Eurotatoria</taxon>
        <taxon>Bdelloidea</taxon>
        <taxon>Philodinida</taxon>
        <taxon>Philodinidae</taxon>
        <taxon>Rotaria</taxon>
    </lineage>
</organism>
<dbReference type="Proteomes" id="UP000663870">
    <property type="component" value="Unassembled WGS sequence"/>
</dbReference>
<evidence type="ECO:0000313" key="4">
    <source>
        <dbReference type="EMBL" id="CAF1677117.1"/>
    </source>
</evidence>
<dbReference type="EMBL" id="CAJNOH010015121">
    <property type="protein sequence ID" value="CAF1561164.1"/>
    <property type="molecule type" value="Genomic_DNA"/>
</dbReference>
<dbReference type="EMBL" id="CAJNOL010017034">
    <property type="protein sequence ID" value="CAF1677117.1"/>
    <property type="molecule type" value="Genomic_DNA"/>
</dbReference>
<sequence length="8" mass="944">MIFYTGGR</sequence>
<keyword evidence="6" id="KW-1185">Reference proteome</keyword>
<evidence type="ECO:0000313" key="3">
    <source>
        <dbReference type="EMBL" id="CAF1677095.1"/>
    </source>
</evidence>
<dbReference type="EMBL" id="CAJNOH010015119">
    <property type="protein sequence ID" value="CAF1561136.1"/>
    <property type="molecule type" value="Genomic_DNA"/>
</dbReference>
<evidence type="ECO:0000313" key="6">
    <source>
        <dbReference type="Proteomes" id="UP000663870"/>
    </source>
</evidence>
<dbReference type="EMBL" id="CAJNOL010017029">
    <property type="protein sequence ID" value="CAF1677095.1"/>
    <property type="molecule type" value="Genomic_DNA"/>
</dbReference>
<name>A0A815XSD9_9BILA</name>
<gene>
    <name evidence="3" type="ORF">JXQ802_LOCUS58549</name>
    <name evidence="4" type="ORF">JXQ802_LOCUS58553</name>
    <name evidence="1" type="ORF">PYM288_LOCUS41920</name>
    <name evidence="2" type="ORF">PYM288_LOCUS41922</name>
</gene>
<protein>
    <submittedName>
        <fullName evidence="1">Uncharacterized protein</fullName>
    </submittedName>
</protein>
<proteinExistence type="predicted"/>
<evidence type="ECO:0000313" key="5">
    <source>
        <dbReference type="Proteomes" id="UP000663854"/>
    </source>
</evidence>
<evidence type="ECO:0000313" key="2">
    <source>
        <dbReference type="EMBL" id="CAF1561164.1"/>
    </source>
</evidence>
<reference evidence="1" key="1">
    <citation type="submission" date="2021-02" db="EMBL/GenBank/DDBJ databases">
        <authorList>
            <person name="Nowell W R."/>
        </authorList>
    </citation>
    <scope>NUCLEOTIDE SEQUENCE</scope>
</reference>
<accession>A0A815XSD9</accession>